<dbReference type="EMBL" id="CP029185">
    <property type="protein sequence ID" value="AWH88969.1"/>
    <property type="molecule type" value="Genomic_DNA"/>
</dbReference>
<dbReference type="Proteomes" id="UP000244908">
    <property type="component" value="Chromosome"/>
</dbReference>
<sequence length="62" mass="7038">MQFVFLLPGLILACYLVWLLGKLLWLNQLKLGWRSAKTPGIRTGSAIKNVNRPSGRQKNKTE</sequence>
<keyword evidence="3" id="KW-1185">Reference proteome</keyword>
<dbReference type="AlphaFoldDB" id="A0A2Y9TZU7"/>
<feature type="transmembrane region" description="Helical" evidence="1">
    <location>
        <begin position="6"/>
        <end position="25"/>
    </location>
</feature>
<evidence type="ECO:0000313" key="2">
    <source>
        <dbReference type="EMBL" id="AWH88969.1"/>
    </source>
</evidence>
<gene>
    <name evidence="2" type="ORF">HYN51_10625</name>
</gene>
<evidence type="ECO:0000313" key="3">
    <source>
        <dbReference type="Proteomes" id="UP000244908"/>
    </source>
</evidence>
<evidence type="ECO:0000256" key="1">
    <source>
        <dbReference type="SAM" id="Phobius"/>
    </source>
</evidence>
<protein>
    <submittedName>
        <fullName evidence="2">High mobility group protein Z</fullName>
    </submittedName>
</protein>
<dbReference type="KEGG" id="lpv:HYN51_10625"/>
<proteinExistence type="predicted"/>
<keyword evidence="1" id="KW-0472">Membrane</keyword>
<keyword evidence="1" id="KW-0812">Transmembrane</keyword>
<name>A0A2Y9TZU7_9GAMM</name>
<keyword evidence="1" id="KW-1133">Transmembrane helix</keyword>
<organism evidence="2 3">
    <name type="scientific">Limnobaculum parvum</name>
    <dbReference type="NCBI Taxonomy" id="2172103"/>
    <lineage>
        <taxon>Bacteria</taxon>
        <taxon>Pseudomonadati</taxon>
        <taxon>Pseudomonadota</taxon>
        <taxon>Gammaproteobacteria</taxon>
        <taxon>Enterobacterales</taxon>
        <taxon>Budviciaceae</taxon>
        <taxon>Limnobaculum</taxon>
    </lineage>
</organism>
<accession>A0A2Y9TZU7</accession>
<reference evidence="2 3" key="1">
    <citation type="journal article" date="2019" name="Int. J. Syst. Evol. Microbiol.">
        <title>Limnobaculum parvum gen. nov., sp. nov., isolated from a freshwater lake.</title>
        <authorList>
            <person name="Baek C."/>
            <person name="Shin S.K."/>
            <person name="Yi H."/>
        </authorList>
    </citation>
    <scope>NUCLEOTIDE SEQUENCE [LARGE SCALE GENOMIC DNA]</scope>
    <source>
        <strain evidence="2 3">HYN0051</strain>
    </source>
</reference>